<dbReference type="Proteomes" id="UP000318375">
    <property type="component" value="Segment"/>
</dbReference>
<evidence type="ECO:0000313" key="1">
    <source>
        <dbReference type="EMBL" id="QDF18526.1"/>
    </source>
</evidence>
<evidence type="ECO:0000313" key="2">
    <source>
        <dbReference type="Proteomes" id="UP000318375"/>
    </source>
</evidence>
<sequence length="140" mass="15618">MTTKTGQRESAREALEKYGSAKGWIVRKGNFTNNRTTFQRGPFMLTADFHPGGSLKQASRYDQRIKGSGPVAELRKDDPKRRQIFEGWLREHPQTGATAATNELLVEYTPLPPQGSSCSLCGASVSNVDLHTSWHRELGR</sequence>
<dbReference type="GeneID" id="64766057"/>
<gene>
    <name evidence="1" type="primary">39</name>
    <name evidence="1" type="ORF">SEA_PUPPER_39</name>
</gene>
<reference evidence="1 2" key="1">
    <citation type="submission" date="2019-05" db="EMBL/GenBank/DDBJ databases">
        <authorList>
            <person name="Pope W.H."/>
            <person name="Garlena R.A."/>
            <person name="Russell D.A."/>
            <person name="Jacobs-Sera D."/>
            <person name="Hatfull G.F."/>
        </authorList>
    </citation>
    <scope>NUCLEOTIDE SEQUENCE [LARGE SCALE GENOMIC DNA]</scope>
</reference>
<proteinExistence type="predicted"/>
<protein>
    <submittedName>
        <fullName evidence="1">Uncharacterized protein</fullName>
    </submittedName>
</protein>
<dbReference type="KEGG" id="vg:64766057"/>
<accession>A0A4Y6EIF9</accession>
<dbReference type="RefSeq" id="YP_010058828.1">
    <property type="nucleotide sequence ID" value="NC_054723.1"/>
</dbReference>
<keyword evidence="2" id="KW-1185">Reference proteome</keyword>
<dbReference type="EMBL" id="MK977695">
    <property type="protein sequence ID" value="QDF18526.1"/>
    <property type="molecule type" value="Genomic_DNA"/>
</dbReference>
<organism evidence="1 2">
    <name type="scientific">Gordonia phage Pupper</name>
    <dbReference type="NCBI Taxonomy" id="2571249"/>
    <lineage>
        <taxon>Viruses</taxon>
        <taxon>Duplodnaviria</taxon>
        <taxon>Heunggongvirae</taxon>
        <taxon>Uroviricota</taxon>
        <taxon>Caudoviricetes</taxon>
        <taxon>Puppervirus</taxon>
        <taxon>Puppervirus Pupper</taxon>
    </lineage>
</organism>
<name>A0A4Y6EIF9_9CAUD</name>